<dbReference type="PANTHER" id="PTHR22550">
    <property type="entry name" value="SPORE GERMINATION PROTEIN"/>
    <property type="match status" value="1"/>
</dbReference>
<feature type="repeat" description="TPR" evidence="1">
    <location>
        <begin position="408"/>
        <end position="441"/>
    </location>
</feature>
<dbReference type="InterPro" id="IPR036465">
    <property type="entry name" value="vWFA_dom_sf"/>
</dbReference>
<dbReference type="Proteomes" id="UP000319627">
    <property type="component" value="Unassembled WGS sequence"/>
</dbReference>
<dbReference type="SUPFAM" id="SSF48452">
    <property type="entry name" value="TPR-like"/>
    <property type="match status" value="1"/>
</dbReference>
<dbReference type="SUPFAM" id="SSF53300">
    <property type="entry name" value="vWA-like"/>
    <property type="match status" value="1"/>
</dbReference>
<evidence type="ECO:0000313" key="3">
    <source>
        <dbReference type="EMBL" id="TWH64905.1"/>
    </source>
</evidence>
<dbReference type="Gene3D" id="3.40.50.410">
    <property type="entry name" value="von Willebrand factor, type A domain"/>
    <property type="match status" value="1"/>
</dbReference>
<dbReference type="AlphaFoldDB" id="A0A562I2K5"/>
<feature type="domain" description="VWFA" evidence="2">
    <location>
        <begin position="108"/>
        <end position="202"/>
    </location>
</feature>
<dbReference type="Pfam" id="PF13519">
    <property type="entry name" value="VWA_2"/>
    <property type="match status" value="1"/>
</dbReference>
<keyword evidence="1" id="KW-0802">TPR repeat</keyword>
<dbReference type="InterPro" id="IPR019734">
    <property type="entry name" value="TPR_rpt"/>
</dbReference>
<dbReference type="Pfam" id="PF00515">
    <property type="entry name" value="TPR_1"/>
    <property type="match status" value="1"/>
</dbReference>
<sequence>MINLGYSFSRPEWLLMLPPSLWLLWHLNQAKPQNSPWYQLLPPHSQVMLLTGATDQNHRRWSVLLLGLSWLLSLIALAGPSQQQANSGQKVSQADPLVVILEMTPELYATDTLPTRLQRAQHKLLDILRLRQGAQTGIVVFAGSAHTLVPLSNDIATIQNLLEGLTPELMPVPGHQADLGIQKALELLDQTQLGQGRLLLVTTSLNSQERNQIRKLLKNRPESLSILGVGTEQGAPILAKKEGHFQLDPQGNVLVSRLDAQGLERFAQEHQGRYQSLSLDDRDLQGLNVLSSSPLSAAPQKTSGSGWQDQGHWLLLPLLVIAALGARKGWLFCLLPLCVLMPASAKASEWSWQHLWQHPDQQAYQLLQQHQPEAAASVFENSQWRGIAYYQAGLYAQAAAAFAQMDTTDAHYNRGNALALSGQLEAALTAYDQALAQQPDLIPARYNRKIVEQWIQVSADPANQMALESPIESVSNSPNTLFPSTQRSISQAQASDSSLTAQTKSAQLALGLMDGPVNSLNAETPLYSSESQLPQQQQSLEQWLRRIPDNPSELLRRKFLYEQQERQHP</sequence>
<comment type="caution">
    <text evidence="3">The sequence shown here is derived from an EMBL/GenBank/DDBJ whole genome shotgun (WGS) entry which is preliminary data.</text>
</comment>
<reference evidence="3 4" key="1">
    <citation type="submission" date="2019-07" db="EMBL/GenBank/DDBJ databases">
        <title>Genomic Encyclopedia of Type Strains, Phase I: the one thousand microbial genomes (KMG-I) project.</title>
        <authorList>
            <person name="Kyrpides N."/>
        </authorList>
    </citation>
    <scope>NUCLEOTIDE SEQUENCE [LARGE SCALE GENOMIC DNA]</scope>
    <source>
        <strain evidence="3 4">DSM 375</strain>
    </source>
</reference>
<dbReference type="PROSITE" id="PS50005">
    <property type="entry name" value="TPR"/>
    <property type="match status" value="1"/>
</dbReference>
<accession>A0A562I2K5</accession>
<dbReference type="PANTHER" id="PTHR22550:SF14">
    <property type="entry name" value="VWFA DOMAIN-CONTAINING PROTEIN"/>
    <property type="match status" value="1"/>
</dbReference>
<dbReference type="InterPro" id="IPR050768">
    <property type="entry name" value="UPF0353/GerABKA_families"/>
</dbReference>
<protein>
    <submittedName>
        <fullName evidence="3">Ca-activated chloride channel family protein</fullName>
    </submittedName>
</protein>
<gene>
    <name evidence="3" type="ORF">LX59_01846</name>
</gene>
<dbReference type="OrthoDB" id="9807628at2"/>
<dbReference type="InterPro" id="IPR011990">
    <property type="entry name" value="TPR-like_helical_dom_sf"/>
</dbReference>
<dbReference type="EMBL" id="VLKG01000006">
    <property type="protein sequence ID" value="TWH64905.1"/>
    <property type="molecule type" value="Genomic_DNA"/>
</dbReference>
<dbReference type="RefSeq" id="WP_144571556.1">
    <property type="nucleotide sequence ID" value="NZ_VLKG01000006.1"/>
</dbReference>
<dbReference type="SMART" id="SM00028">
    <property type="entry name" value="TPR"/>
    <property type="match status" value="1"/>
</dbReference>
<organism evidence="3 4">
    <name type="scientific">Azomonas agilis</name>
    <dbReference type="NCBI Taxonomy" id="116849"/>
    <lineage>
        <taxon>Bacteria</taxon>
        <taxon>Pseudomonadati</taxon>
        <taxon>Pseudomonadota</taxon>
        <taxon>Gammaproteobacteria</taxon>
        <taxon>Pseudomonadales</taxon>
        <taxon>Pseudomonadaceae</taxon>
        <taxon>Azomonas</taxon>
    </lineage>
</organism>
<evidence type="ECO:0000256" key="1">
    <source>
        <dbReference type="PROSITE-ProRule" id="PRU00339"/>
    </source>
</evidence>
<evidence type="ECO:0000259" key="2">
    <source>
        <dbReference type="Pfam" id="PF13519"/>
    </source>
</evidence>
<name>A0A562I2K5_9GAMM</name>
<evidence type="ECO:0000313" key="4">
    <source>
        <dbReference type="Proteomes" id="UP000319627"/>
    </source>
</evidence>
<dbReference type="Gene3D" id="1.25.40.10">
    <property type="entry name" value="Tetratricopeptide repeat domain"/>
    <property type="match status" value="1"/>
</dbReference>
<proteinExistence type="predicted"/>
<keyword evidence="4" id="KW-1185">Reference proteome</keyword>
<dbReference type="InterPro" id="IPR002035">
    <property type="entry name" value="VWF_A"/>
</dbReference>